<keyword evidence="2" id="KW-1185">Reference proteome</keyword>
<gene>
    <name evidence="1" type="ORF">GpartN1_g1151.t1</name>
</gene>
<dbReference type="AlphaFoldDB" id="A0A9C7PRV1"/>
<dbReference type="Pfam" id="PF06258">
    <property type="entry name" value="Mito_fiss_Elm1"/>
    <property type="match status" value="1"/>
</dbReference>
<reference evidence="1" key="1">
    <citation type="journal article" date="2022" name="Proc. Natl. Acad. Sci. U.S.A.">
        <title>Life cycle and functional genomics of the unicellular red alga Galdieria for elucidating algal and plant evolution and industrial use.</title>
        <authorList>
            <person name="Hirooka S."/>
            <person name="Itabashi T."/>
            <person name="Ichinose T.M."/>
            <person name="Onuma R."/>
            <person name="Fujiwara T."/>
            <person name="Yamashita S."/>
            <person name="Jong L.W."/>
            <person name="Tomita R."/>
            <person name="Iwane A.H."/>
            <person name="Miyagishima S.Y."/>
        </authorList>
    </citation>
    <scope>NUCLEOTIDE SEQUENCE</scope>
    <source>
        <strain evidence="1">NBRC 102759</strain>
    </source>
</reference>
<dbReference type="InterPro" id="IPR009367">
    <property type="entry name" value="Elm1-like"/>
</dbReference>
<dbReference type="SUPFAM" id="SSF53756">
    <property type="entry name" value="UDP-Glycosyltransferase/glycogen phosphorylase"/>
    <property type="match status" value="1"/>
</dbReference>
<evidence type="ECO:0000313" key="1">
    <source>
        <dbReference type="EMBL" id="GJQ09360.1"/>
    </source>
</evidence>
<protein>
    <recommendedName>
        <fullName evidence="3">Mitochondrial fission protein ELM1</fullName>
    </recommendedName>
</protein>
<evidence type="ECO:0008006" key="3">
    <source>
        <dbReference type="Google" id="ProtNLM"/>
    </source>
</evidence>
<accession>A0A9C7PRV1</accession>
<organism evidence="1 2">
    <name type="scientific">Galdieria partita</name>
    <dbReference type="NCBI Taxonomy" id="83374"/>
    <lineage>
        <taxon>Eukaryota</taxon>
        <taxon>Rhodophyta</taxon>
        <taxon>Bangiophyceae</taxon>
        <taxon>Galdieriales</taxon>
        <taxon>Galdieriaceae</taxon>
        <taxon>Galdieria</taxon>
    </lineage>
</organism>
<comment type="caution">
    <text evidence="1">The sequence shown here is derived from an EMBL/GenBank/DDBJ whole genome shotgun (WGS) entry which is preliminary data.</text>
</comment>
<sequence length="409" mass="47348">MKRLSFLLKEWKTIIVYGDGKPNQHIATGAEKQASVVAHRLEQLLETKHSTKVTQYFQRVYPHSLRKRWFSKVIAKLFLKVIAKLKPKSRIVLSDYFLQISKCLGCFESPIEKRDKNCNAHFSLEDPFVLVGAASSVAPFLVAMRYLHKTCKTIQVLHPRCNTDLFDAVVSPKHDIVYEKYNKGNWISTPFALHELSPEYLKQIREITIGQNPKLSSVIKVAILIGGPRNRWQRIFCNPHKSIARFVHRLLQAVNSLPQQNYLLLVTVSNRTPSRVAQLLYEQLEKNFLKDNIWFHNPKQQNSHNPYHQYLSVADYILVTSESVNMISEALSCQRPVFVYDLFGTESFCFSSRRLRLFLNNLIQCGCIVRFEGTWHVHSMPYLSCREEEIFTKLLHCLEEIPCPVASAK</sequence>
<proteinExistence type="predicted"/>
<reference evidence="1" key="2">
    <citation type="submission" date="2022-01" db="EMBL/GenBank/DDBJ databases">
        <authorList>
            <person name="Hirooka S."/>
            <person name="Miyagishima S.Y."/>
        </authorList>
    </citation>
    <scope>NUCLEOTIDE SEQUENCE</scope>
    <source>
        <strain evidence="1">NBRC 102759</strain>
    </source>
</reference>
<name>A0A9C7PRV1_9RHOD</name>
<dbReference type="OrthoDB" id="1856981at2759"/>
<evidence type="ECO:0000313" key="2">
    <source>
        <dbReference type="Proteomes" id="UP001061958"/>
    </source>
</evidence>
<dbReference type="Proteomes" id="UP001061958">
    <property type="component" value="Unassembled WGS sequence"/>
</dbReference>
<dbReference type="EMBL" id="BQMJ01000008">
    <property type="protein sequence ID" value="GJQ09360.1"/>
    <property type="molecule type" value="Genomic_DNA"/>
</dbReference>